<evidence type="ECO:0000256" key="6">
    <source>
        <dbReference type="ARBA" id="ARBA00022927"/>
    </source>
</evidence>
<keyword evidence="3" id="KW-1003">Cell membrane</keyword>
<evidence type="ECO:0000313" key="9">
    <source>
        <dbReference type="EMBL" id="OIR05873.1"/>
    </source>
</evidence>
<keyword evidence="7 8" id="KW-0472">Membrane</keyword>
<accession>A0A1J5SBH0</accession>
<dbReference type="InterPro" id="IPR022792">
    <property type="entry name" value="T2SS_protein-GspN"/>
</dbReference>
<reference evidence="9" key="1">
    <citation type="submission" date="2016-10" db="EMBL/GenBank/DDBJ databases">
        <title>Sequence of Gallionella enrichment culture.</title>
        <authorList>
            <person name="Poehlein A."/>
            <person name="Muehling M."/>
            <person name="Daniel R."/>
        </authorList>
    </citation>
    <scope>NUCLEOTIDE SEQUENCE</scope>
</reference>
<keyword evidence="5 8" id="KW-0812">Transmembrane</keyword>
<keyword evidence="6" id="KW-0653">Protein transport</keyword>
<evidence type="ECO:0000256" key="3">
    <source>
        <dbReference type="ARBA" id="ARBA00022475"/>
    </source>
</evidence>
<comment type="subcellular location">
    <subcellularLocation>
        <location evidence="1">Cell inner membrane</location>
    </subcellularLocation>
</comment>
<evidence type="ECO:0000256" key="4">
    <source>
        <dbReference type="ARBA" id="ARBA00022519"/>
    </source>
</evidence>
<evidence type="ECO:0000256" key="7">
    <source>
        <dbReference type="ARBA" id="ARBA00023136"/>
    </source>
</evidence>
<dbReference type="GO" id="GO:0005886">
    <property type="term" value="C:plasma membrane"/>
    <property type="evidence" value="ECO:0007669"/>
    <property type="project" value="UniProtKB-SubCell"/>
</dbReference>
<dbReference type="EMBL" id="MLJW01000047">
    <property type="protein sequence ID" value="OIR05873.1"/>
    <property type="molecule type" value="Genomic_DNA"/>
</dbReference>
<dbReference type="AlphaFoldDB" id="A0A1J5SBH0"/>
<sequence length="252" mass="26963">MTLRRVLWALAFGGVFIVGLVVFAPAAMMGYALERITGGTLSLARTTGSLWQGSGVALLRQDSRYQTLGSYRWNLKFPGTTLQVQTGESGPMNLHYTPFSRRIDIDNLHLTLPVSSIELAAPQLGPYQLQGMLEATSDRLALNATGMDGQVTVDWTRAGSALSEIRPLGDYRIVLKGRGEGLDVQLSTLSGKLLLTATGSFDKVNGMLINGTAQAAPGEAAEQLHELLHHLGPEISPGVFKLALMPQPAGAH</sequence>
<dbReference type="GO" id="GO:0015627">
    <property type="term" value="C:type II protein secretion system complex"/>
    <property type="evidence" value="ECO:0007669"/>
    <property type="project" value="InterPro"/>
</dbReference>
<proteinExistence type="predicted"/>
<keyword evidence="4" id="KW-0997">Cell inner membrane</keyword>
<keyword evidence="2" id="KW-0813">Transport</keyword>
<evidence type="ECO:0000256" key="1">
    <source>
        <dbReference type="ARBA" id="ARBA00004533"/>
    </source>
</evidence>
<dbReference type="GO" id="GO:0015628">
    <property type="term" value="P:protein secretion by the type II secretion system"/>
    <property type="evidence" value="ECO:0007669"/>
    <property type="project" value="InterPro"/>
</dbReference>
<name>A0A1J5SBH0_9ZZZZ</name>
<comment type="caution">
    <text evidence="9">The sequence shown here is derived from an EMBL/GenBank/DDBJ whole genome shotgun (WGS) entry which is preliminary data.</text>
</comment>
<evidence type="ECO:0000256" key="2">
    <source>
        <dbReference type="ARBA" id="ARBA00022448"/>
    </source>
</evidence>
<dbReference type="Pfam" id="PF01203">
    <property type="entry name" value="T2SSN"/>
    <property type="match status" value="1"/>
</dbReference>
<feature type="transmembrane region" description="Helical" evidence="8">
    <location>
        <begin position="6"/>
        <end position="33"/>
    </location>
</feature>
<keyword evidence="8" id="KW-1133">Transmembrane helix</keyword>
<evidence type="ECO:0000256" key="5">
    <source>
        <dbReference type="ARBA" id="ARBA00022692"/>
    </source>
</evidence>
<organism evidence="9">
    <name type="scientific">mine drainage metagenome</name>
    <dbReference type="NCBI Taxonomy" id="410659"/>
    <lineage>
        <taxon>unclassified sequences</taxon>
        <taxon>metagenomes</taxon>
        <taxon>ecological metagenomes</taxon>
    </lineage>
</organism>
<gene>
    <name evidence="9" type="ORF">GALL_120000</name>
</gene>
<evidence type="ECO:0000256" key="8">
    <source>
        <dbReference type="SAM" id="Phobius"/>
    </source>
</evidence>
<protein>
    <submittedName>
        <fullName evidence="9">Bacterial type II secretion system protein N</fullName>
    </submittedName>
</protein>